<dbReference type="Proteomes" id="UP000193067">
    <property type="component" value="Unassembled WGS sequence"/>
</dbReference>
<name>A0A1Y2ILJ6_TRAC3</name>
<proteinExistence type="predicted"/>
<evidence type="ECO:0000313" key="2">
    <source>
        <dbReference type="Proteomes" id="UP000193067"/>
    </source>
</evidence>
<protein>
    <submittedName>
        <fullName evidence="1">Uncharacterized protein</fullName>
    </submittedName>
</protein>
<sequence>MSLIFMAVIGIKAVLYNGILLLTRGCLVNLVVDNRHRCGIWHGQRRVHDRLNPTIGDSPAGSAGGESMASSHRTLRLWAMSGLGEQGSWPSGALLRILSMELRGDRQRRLTEAFAVDSRPCRGHLAVDDDGVALWVCWSEGITYARRASWWDGHKPYQGRAHRIPDMSALKIVDLPITVTVLQLRACGPHPTSALKLDLGASATGPHIQGTTWAVMQVHTEITEMFTNVGSMVTIHGVSMGILNLVISDIFALRSTHTSTLDRSTEVLDTAVLGSRPVLLIPPLDLA</sequence>
<gene>
    <name evidence="1" type="ORF">PYCCODRAFT_1425667</name>
</gene>
<accession>A0A1Y2ILJ6</accession>
<dbReference type="EMBL" id="KZ084108">
    <property type="protein sequence ID" value="OSD02006.1"/>
    <property type="molecule type" value="Genomic_DNA"/>
</dbReference>
<evidence type="ECO:0000313" key="1">
    <source>
        <dbReference type="EMBL" id="OSD02006.1"/>
    </source>
</evidence>
<dbReference type="AlphaFoldDB" id="A0A1Y2ILJ6"/>
<organism evidence="1 2">
    <name type="scientific">Trametes coccinea (strain BRFM310)</name>
    <name type="common">Pycnoporus coccineus</name>
    <dbReference type="NCBI Taxonomy" id="1353009"/>
    <lineage>
        <taxon>Eukaryota</taxon>
        <taxon>Fungi</taxon>
        <taxon>Dikarya</taxon>
        <taxon>Basidiomycota</taxon>
        <taxon>Agaricomycotina</taxon>
        <taxon>Agaricomycetes</taxon>
        <taxon>Polyporales</taxon>
        <taxon>Polyporaceae</taxon>
        <taxon>Trametes</taxon>
    </lineage>
</organism>
<reference evidence="1 2" key="1">
    <citation type="journal article" date="2015" name="Biotechnol. Biofuels">
        <title>Enhanced degradation of softwood versus hardwood by the white-rot fungus Pycnoporus coccineus.</title>
        <authorList>
            <person name="Couturier M."/>
            <person name="Navarro D."/>
            <person name="Chevret D."/>
            <person name="Henrissat B."/>
            <person name="Piumi F."/>
            <person name="Ruiz-Duenas F.J."/>
            <person name="Martinez A.T."/>
            <person name="Grigoriev I.V."/>
            <person name="Riley R."/>
            <person name="Lipzen A."/>
            <person name="Berrin J.G."/>
            <person name="Master E.R."/>
            <person name="Rosso M.N."/>
        </authorList>
    </citation>
    <scope>NUCLEOTIDE SEQUENCE [LARGE SCALE GENOMIC DNA]</scope>
    <source>
        <strain evidence="1 2">BRFM310</strain>
    </source>
</reference>
<keyword evidence="2" id="KW-1185">Reference proteome</keyword>